<proteinExistence type="predicted"/>
<protein>
    <submittedName>
        <fullName evidence="1">Uncharacterized protein</fullName>
    </submittedName>
</protein>
<organism evidence="1">
    <name type="scientific">viral metagenome</name>
    <dbReference type="NCBI Taxonomy" id="1070528"/>
    <lineage>
        <taxon>unclassified sequences</taxon>
        <taxon>metagenomes</taxon>
        <taxon>organismal metagenomes</taxon>
    </lineage>
</organism>
<name>A0A6C0LN13_9ZZZZ</name>
<dbReference type="AlphaFoldDB" id="A0A6C0LN13"/>
<accession>A0A6C0LN13</accession>
<reference evidence="1" key="1">
    <citation type="journal article" date="2020" name="Nature">
        <title>Giant virus diversity and host interactions through global metagenomics.</title>
        <authorList>
            <person name="Schulz F."/>
            <person name="Roux S."/>
            <person name="Paez-Espino D."/>
            <person name="Jungbluth S."/>
            <person name="Walsh D.A."/>
            <person name="Denef V.J."/>
            <person name="McMahon K.D."/>
            <person name="Konstantinidis K.T."/>
            <person name="Eloe-Fadrosh E.A."/>
            <person name="Kyrpides N.C."/>
            <person name="Woyke T."/>
        </authorList>
    </citation>
    <scope>NUCLEOTIDE SEQUENCE</scope>
    <source>
        <strain evidence="1">GVMAG-M-3300027963-41</strain>
    </source>
</reference>
<sequence>MGFDLNIRTDLMICSDTGKPYFYIPDGSRMRVYDLSKLVVPKEHRRFINQRGGIFHAYTTCVFENKDIVNISVYEFLEKYPSWDAVKTYDEEQTYWTEKDHNEFRMALEWLNKDFIQYRIEWSY</sequence>
<evidence type="ECO:0000313" key="1">
    <source>
        <dbReference type="EMBL" id="QHU31937.1"/>
    </source>
</evidence>
<dbReference type="EMBL" id="MN740534">
    <property type="protein sequence ID" value="QHU31937.1"/>
    <property type="molecule type" value="Genomic_DNA"/>
</dbReference>